<accession>A0ACC1MMK5</accession>
<name>A0ACC1MMK5_9APHY</name>
<dbReference type="EMBL" id="JANSHE010006193">
    <property type="protein sequence ID" value="KAJ2967861.1"/>
    <property type="molecule type" value="Genomic_DNA"/>
</dbReference>
<organism evidence="1 2">
    <name type="scientific">Trametes sanguinea</name>
    <dbReference type="NCBI Taxonomy" id="158606"/>
    <lineage>
        <taxon>Eukaryota</taxon>
        <taxon>Fungi</taxon>
        <taxon>Dikarya</taxon>
        <taxon>Basidiomycota</taxon>
        <taxon>Agaricomycotina</taxon>
        <taxon>Agaricomycetes</taxon>
        <taxon>Polyporales</taxon>
        <taxon>Polyporaceae</taxon>
        <taxon>Trametes</taxon>
    </lineage>
</organism>
<reference evidence="1" key="1">
    <citation type="submission" date="2022-08" db="EMBL/GenBank/DDBJ databases">
        <title>Genome Sequence of Pycnoporus sanguineus.</title>
        <authorList>
            <person name="Buettner E."/>
        </authorList>
    </citation>
    <scope>NUCLEOTIDE SEQUENCE</scope>
    <source>
        <strain evidence="1">CG-C14</strain>
    </source>
</reference>
<keyword evidence="2" id="KW-1185">Reference proteome</keyword>
<comment type="caution">
    <text evidence="1">The sequence shown here is derived from an EMBL/GenBank/DDBJ whole genome shotgun (WGS) entry which is preliminary data.</text>
</comment>
<proteinExistence type="predicted"/>
<sequence length="91" mass="10034">MSSHVPSLQLKQLTAQSHFAGIPPARATRTRLLRTDAIAHRLYCTSRPARQVASSRKRSPHLPQLRCPAAPPLGERVDVDPSQLVCDDESL</sequence>
<protein>
    <submittedName>
        <fullName evidence="1">Uncharacterized protein</fullName>
    </submittedName>
</protein>
<evidence type="ECO:0000313" key="1">
    <source>
        <dbReference type="EMBL" id="KAJ2967861.1"/>
    </source>
</evidence>
<gene>
    <name evidence="1" type="ORF">NUW54_g13384</name>
</gene>
<dbReference type="Proteomes" id="UP001144978">
    <property type="component" value="Unassembled WGS sequence"/>
</dbReference>
<evidence type="ECO:0000313" key="2">
    <source>
        <dbReference type="Proteomes" id="UP001144978"/>
    </source>
</evidence>